<dbReference type="InterPro" id="IPR035595">
    <property type="entry name" value="UDP_glycos_trans_CS"/>
</dbReference>
<name>A0A4S4EEX8_CAMSN</name>
<dbReference type="SUPFAM" id="SSF53756">
    <property type="entry name" value="UDP-Glycosyltransferase/glycogen phosphorylase"/>
    <property type="match status" value="1"/>
</dbReference>
<keyword evidence="3" id="KW-0284">Flavonoid biosynthesis</keyword>
<gene>
    <name evidence="7" type="ORF">TEA_021880</name>
</gene>
<dbReference type="GO" id="GO:0080043">
    <property type="term" value="F:quercetin 3-O-glucosyltransferase activity"/>
    <property type="evidence" value="ECO:0007669"/>
    <property type="project" value="TreeGrafter"/>
</dbReference>
<accession>A0A4S4EEX8</accession>
<dbReference type="Pfam" id="PF26168">
    <property type="entry name" value="Glyco_transf_N"/>
    <property type="match status" value="1"/>
</dbReference>
<dbReference type="InterPro" id="IPR002213">
    <property type="entry name" value="UDP_glucos_trans"/>
</dbReference>
<feature type="domain" description="Glycosyltransferase N-terminal" evidence="6">
    <location>
        <begin position="8"/>
        <end position="132"/>
    </location>
</feature>
<evidence type="ECO:0000256" key="4">
    <source>
        <dbReference type="RuleBase" id="RU003718"/>
    </source>
</evidence>
<proteinExistence type="inferred from homology"/>
<comment type="caution">
    <text evidence="7">The sequence shown here is derived from an EMBL/GenBank/DDBJ whole genome shotgun (WGS) entry which is preliminary data.</text>
</comment>
<dbReference type="PANTHER" id="PTHR11926:SF1560">
    <property type="entry name" value="UDP-GLYCOSYLTRANSFERASE 74E1-RELATED"/>
    <property type="match status" value="1"/>
</dbReference>
<dbReference type="EMBL" id="SDRB02005398">
    <property type="protein sequence ID" value="THG14326.1"/>
    <property type="molecule type" value="Genomic_DNA"/>
</dbReference>
<protein>
    <recommendedName>
        <fullName evidence="5">Glycosyltransferase</fullName>
        <ecNumber evidence="5">2.4.1.-</ecNumber>
    </recommendedName>
</protein>
<dbReference type="InterPro" id="IPR058980">
    <property type="entry name" value="Glyco_transf_N"/>
</dbReference>
<keyword evidence="2 4" id="KW-0808">Transferase</keyword>
<dbReference type="STRING" id="542762.A0A4S4EEX8"/>
<keyword evidence="4" id="KW-0328">Glycosyltransferase</keyword>
<dbReference type="CDD" id="cd03784">
    <property type="entry name" value="GT1_Gtf-like"/>
    <property type="match status" value="1"/>
</dbReference>
<organism evidence="7 8">
    <name type="scientific">Camellia sinensis var. sinensis</name>
    <name type="common">China tea</name>
    <dbReference type="NCBI Taxonomy" id="542762"/>
    <lineage>
        <taxon>Eukaryota</taxon>
        <taxon>Viridiplantae</taxon>
        <taxon>Streptophyta</taxon>
        <taxon>Embryophyta</taxon>
        <taxon>Tracheophyta</taxon>
        <taxon>Spermatophyta</taxon>
        <taxon>Magnoliopsida</taxon>
        <taxon>eudicotyledons</taxon>
        <taxon>Gunneridae</taxon>
        <taxon>Pentapetalae</taxon>
        <taxon>asterids</taxon>
        <taxon>Ericales</taxon>
        <taxon>Theaceae</taxon>
        <taxon>Camellia</taxon>
    </lineage>
</organism>
<reference evidence="7 8" key="1">
    <citation type="journal article" date="2018" name="Proc. Natl. Acad. Sci. U.S.A.">
        <title>Draft genome sequence of Camellia sinensis var. sinensis provides insights into the evolution of the tea genome and tea quality.</title>
        <authorList>
            <person name="Wei C."/>
            <person name="Yang H."/>
            <person name="Wang S."/>
            <person name="Zhao J."/>
            <person name="Liu C."/>
            <person name="Gao L."/>
            <person name="Xia E."/>
            <person name="Lu Y."/>
            <person name="Tai Y."/>
            <person name="She G."/>
            <person name="Sun J."/>
            <person name="Cao H."/>
            <person name="Tong W."/>
            <person name="Gao Q."/>
            <person name="Li Y."/>
            <person name="Deng W."/>
            <person name="Jiang X."/>
            <person name="Wang W."/>
            <person name="Chen Q."/>
            <person name="Zhang S."/>
            <person name="Li H."/>
            <person name="Wu J."/>
            <person name="Wang P."/>
            <person name="Li P."/>
            <person name="Shi C."/>
            <person name="Zheng F."/>
            <person name="Jian J."/>
            <person name="Huang B."/>
            <person name="Shan D."/>
            <person name="Shi M."/>
            <person name="Fang C."/>
            <person name="Yue Y."/>
            <person name="Li F."/>
            <person name="Li D."/>
            <person name="Wei S."/>
            <person name="Han B."/>
            <person name="Jiang C."/>
            <person name="Yin Y."/>
            <person name="Xia T."/>
            <person name="Zhang Z."/>
            <person name="Bennetzen J.L."/>
            <person name="Zhao S."/>
            <person name="Wan X."/>
        </authorList>
    </citation>
    <scope>NUCLEOTIDE SEQUENCE [LARGE SCALE GENOMIC DNA]</scope>
    <source>
        <strain evidence="8">cv. Shuchazao</strain>
        <tissue evidence="7">Leaf</tissue>
    </source>
</reference>
<evidence type="ECO:0000313" key="8">
    <source>
        <dbReference type="Proteomes" id="UP000306102"/>
    </source>
</evidence>
<dbReference type="PROSITE" id="PS00375">
    <property type="entry name" value="UDPGT"/>
    <property type="match status" value="1"/>
</dbReference>
<evidence type="ECO:0000256" key="3">
    <source>
        <dbReference type="ARBA" id="ARBA00023241"/>
    </source>
</evidence>
<dbReference type="EC" id="2.4.1.-" evidence="5"/>
<dbReference type="PANTHER" id="PTHR11926">
    <property type="entry name" value="GLUCOSYL/GLUCURONOSYL TRANSFERASES"/>
    <property type="match status" value="1"/>
</dbReference>
<keyword evidence="8" id="KW-1185">Reference proteome</keyword>
<dbReference type="AlphaFoldDB" id="A0A4S4EEX8"/>
<dbReference type="Pfam" id="PF00201">
    <property type="entry name" value="UDPGT"/>
    <property type="match status" value="1"/>
</dbReference>
<dbReference type="Gene3D" id="3.40.50.2000">
    <property type="entry name" value="Glycogen Phosphorylase B"/>
    <property type="match status" value="2"/>
</dbReference>
<dbReference type="GO" id="GO:0080044">
    <property type="term" value="F:quercetin 7-O-glucosyltransferase activity"/>
    <property type="evidence" value="ECO:0007669"/>
    <property type="project" value="TreeGrafter"/>
</dbReference>
<evidence type="ECO:0000256" key="2">
    <source>
        <dbReference type="ARBA" id="ARBA00022679"/>
    </source>
</evidence>
<evidence type="ECO:0000256" key="5">
    <source>
        <dbReference type="RuleBase" id="RU362057"/>
    </source>
</evidence>
<evidence type="ECO:0000259" key="6">
    <source>
        <dbReference type="Pfam" id="PF26168"/>
    </source>
</evidence>
<evidence type="ECO:0000256" key="1">
    <source>
        <dbReference type="ARBA" id="ARBA00009995"/>
    </source>
</evidence>
<dbReference type="Proteomes" id="UP000306102">
    <property type="component" value="Unassembled WGS sequence"/>
</dbReference>
<evidence type="ECO:0000313" key="7">
    <source>
        <dbReference type="EMBL" id="THG14326.1"/>
    </source>
</evidence>
<dbReference type="FunFam" id="3.40.50.2000:FF:000019">
    <property type="entry name" value="Glycosyltransferase"/>
    <property type="match status" value="1"/>
</dbReference>
<dbReference type="GO" id="GO:0009813">
    <property type="term" value="P:flavonoid biosynthetic process"/>
    <property type="evidence" value="ECO:0007669"/>
    <property type="project" value="UniProtKB-KW"/>
</dbReference>
<sequence length="467" mass="51864">MGSSSETQILVLPYPVQGHINPMLQFSKRLSSKGLNITLITTTSISTTLQLNLHPTSTSTSTSTPIKTVSISDGTDKKDHSETYEAEILRFKTAVSQTLAQLIQTQLTTSSGTKVLVYDSVIPWALDIAHKFGLRGACFFTQPCGVCAIYYHLHEGEFKVPLDLDQSGVVSLPALPGIGFDDMPSFVSDMGSYPAMLGLLVNQFSNFRKADWILFNTFDKLEEQIVKWMASQRSSIKTIGPTIPSKFLDKRLEDDKDYGLSLFKPSVEACMKWLDTKPKASVVYASFGSLASLSEAQMEEIAWGLKNSNYYFLWVVRSSEQGKLPSNFIDETSSEKKGLIVNWCSQLQVLAHQAVGCFMTHCGWNSTLEALSLGVPMVAMPQWSDQMTNTKFVVDLWRTGVRVKVNDKGIIGKEEIETRIREVMEGEKGSELRKNAVRWKELAKEAVDEGGSSDTNIEEFVSEILNA</sequence>
<comment type="similarity">
    <text evidence="1 4">Belongs to the UDP-glycosyltransferase family.</text>
</comment>